<feature type="compositionally biased region" description="Basic and acidic residues" evidence="1">
    <location>
        <begin position="312"/>
        <end position="325"/>
    </location>
</feature>
<reference evidence="3 4" key="1">
    <citation type="submission" date="2019-03" db="EMBL/GenBank/DDBJ databases">
        <title>New insights into Acidothiobacillus thiooxidans sulfur metabolism through coupled gene expression, solution geochemistry, microscopy and spectroscopy analyses.</title>
        <authorList>
            <person name="Camacho D."/>
            <person name="Frazao R."/>
            <person name="Fouillen A."/>
            <person name="Nanci A."/>
            <person name="Lang B.F."/>
            <person name="Apte S.C."/>
            <person name="Baron C."/>
            <person name="Warren L.A."/>
        </authorList>
    </citation>
    <scope>NUCLEOTIDE SEQUENCE [LARGE SCALE GENOMIC DNA]</scope>
    <source>
        <strain evidence="3 4">ATCC 19377</strain>
    </source>
</reference>
<gene>
    <name evidence="3" type="ORF">DLNHIDIE_00239</name>
</gene>
<comment type="caution">
    <text evidence="3">The sequence shown here is derived from an EMBL/GenBank/DDBJ whole genome shotgun (WGS) entry which is preliminary data.</text>
</comment>
<dbReference type="AlphaFoldDB" id="A0A543Q215"/>
<proteinExistence type="predicted"/>
<protein>
    <recommendedName>
        <fullName evidence="5">Toxin co-regulated pilus biosynthesis protein Q C-terminal domain-containing protein</fullName>
    </recommendedName>
</protein>
<evidence type="ECO:0000313" key="4">
    <source>
        <dbReference type="Proteomes" id="UP000315403"/>
    </source>
</evidence>
<evidence type="ECO:0000313" key="3">
    <source>
        <dbReference type="EMBL" id="TQN50386.1"/>
    </source>
</evidence>
<accession>A0A543Q215</accession>
<feature type="signal peptide" evidence="2">
    <location>
        <begin position="1"/>
        <end position="25"/>
    </location>
</feature>
<evidence type="ECO:0000256" key="2">
    <source>
        <dbReference type="SAM" id="SignalP"/>
    </source>
</evidence>
<name>A0A543Q215_ACITH</name>
<dbReference type="EMBL" id="SZUV01000001">
    <property type="protein sequence ID" value="TQN50386.1"/>
    <property type="molecule type" value="Genomic_DNA"/>
</dbReference>
<feature type="chain" id="PRO_5022061979" description="Toxin co-regulated pilus biosynthesis protein Q C-terminal domain-containing protein" evidence="2">
    <location>
        <begin position="26"/>
        <end position="429"/>
    </location>
</feature>
<sequence>MIPLHKKTLFIACSATLSLFLVGCAQTPLPQAAAIGHYQFGYRVNSPSDIAAQVFSGQKHTYISLPQNVTLQAATGNGKLYAPKKHGPYWSVDGLATQWTFATTRGIVVAQATGAAREMAQVSQAISVVQSTAPKMTHPSVQVSLPDTKKAAHPAKSLDVPADWLKPTKTTSMQPAIGKKVKAAKAKTPVNAAPPMAQPHHHVILIPGSYGRSLPLTQALQRILPAGWSSVIHQPVSGSLPVLWHKGPWTQSLQRMARDNLLVAQVSWAKTQVSVSASPAMMAGIPHQHPAPKVTPKVKKAAQTSSHVHPVVPEKKPTPKPHNTHEPKTFPWAQSAILPAPTPIQPLPPAPIHFVAKHRQMLSHDLRVYLHKKAWHLAWNLTKDYPISVGFTLQGDTRQILQKLMNLYPIMITVDAGNRTVVVTSNTQF</sequence>
<dbReference type="PROSITE" id="PS51257">
    <property type="entry name" value="PROKAR_LIPOPROTEIN"/>
    <property type="match status" value="1"/>
</dbReference>
<organism evidence="3 4">
    <name type="scientific">Acidithiobacillus thiooxidans ATCC 19377</name>
    <dbReference type="NCBI Taxonomy" id="637390"/>
    <lineage>
        <taxon>Bacteria</taxon>
        <taxon>Pseudomonadati</taxon>
        <taxon>Pseudomonadota</taxon>
        <taxon>Acidithiobacillia</taxon>
        <taxon>Acidithiobacillales</taxon>
        <taxon>Acidithiobacillaceae</taxon>
        <taxon>Acidithiobacillus</taxon>
    </lineage>
</organism>
<evidence type="ECO:0000256" key="1">
    <source>
        <dbReference type="SAM" id="MobiDB-lite"/>
    </source>
</evidence>
<dbReference type="RefSeq" id="WP_142086209.1">
    <property type="nucleotide sequence ID" value="NZ_SZUV01000001.1"/>
</dbReference>
<evidence type="ECO:0008006" key="5">
    <source>
        <dbReference type="Google" id="ProtNLM"/>
    </source>
</evidence>
<keyword evidence="2" id="KW-0732">Signal</keyword>
<dbReference type="Proteomes" id="UP000315403">
    <property type="component" value="Unassembled WGS sequence"/>
</dbReference>
<feature type="region of interest" description="Disordered" evidence="1">
    <location>
        <begin position="304"/>
        <end position="325"/>
    </location>
</feature>